<gene>
    <name evidence="2" type="ORF">J4215_04520</name>
</gene>
<evidence type="ECO:0000313" key="2">
    <source>
        <dbReference type="EMBL" id="MBS3061818.1"/>
    </source>
</evidence>
<dbReference type="Proteomes" id="UP000675968">
    <property type="component" value="Unassembled WGS sequence"/>
</dbReference>
<organism evidence="2 3">
    <name type="scientific">Candidatus Iainarchaeum sp</name>
    <dbReference type="NCBI Taxonomy" id="3101447"/>
    <lineage>
        <taxon>Archaea</taxon>
        <taxon>Candidatus Iainarchaeota</taxon>
        <taxon>Candidatus Iainarchaeia</taxon>
        <taxon>Candidatus Iainarchaeales</taxon>
        <taxon>Candidatus Iainarchaeaceae</taxon>
        <taxon>Candidatus Iainarchaeum</taxon>
    </lineage>
</organism>
<dbReference type="EMBL" id="JAGVWC010000010">
    <property type="protein sequence ID" value="MBS3061818.1"/>
    <property type="molecule type" value="Genomic_DNA"/>
</dbReference>
<accession>A0A8T4L3B6</accession>
<evidence type="ECO:0000313" key="3">
    <source>
        <dbReference type="Proteomes" id="UP000675968"/>
    </source>
</evidence>
<reference evidence="2" key="2">
    <citation type="submission" date="2021-05" db="EMBL/GenBank/DDBJ databases">
        <title>Protein family content uncovers lineage relationships and bacterial pathway maintenance mechanisms in DPANN archaea.</title>
        <authorList>
            <person name="Castelle C.J."/>
            <person name="Meheust R."/>
            <person name="Jaffe A.L."/>
            <person name="Seitz K."/>
            <person name="Gong X."/>
            <person name="Baker B.J."/>
            <person name="Banfield J.F."/>
        </authorList>
    </citation>
    <scope>NUCLEOTIDE SEQUENCE</scope>
    <source>
        <strain evidence="2">RIFCSPLOWO2_01_FULL_AR10_48_17</strain>
    </source>
</reference>
<comment type="similarity">
    <text evidence="1">Belongs to the CTAG/PCC1 family.</text>
</comment>
<proteinExistence type="inferred from homology"/>
<dbReference type="Gene3D" id="3.30.310.50">
    <property type="entry name" value="Alpha-D-phosphohexomutase, C-terminal domain"/>
    <property type="match status" value="1"/>
</dbReference>
<dbReference type="Pfam" id="PF09341">
    <property type="entry name" value="Pcc1"/>
    <property type="match status" value="1"/>
</dbReference>
<evidence type="ECO:0000256" key="1">
    <source>
        <dbReference type="ARBA" id="ARBA00007073"/>
    </source>
</evidence>
<reference evidence="2" key="1">
    <citation type="submission" date="2021-03" db="EMBL/GenBank/DDBJ databases">
        <authorList>
            <person name="Jaffe A."/>
        </authorList>
    </citation>
    <scope>NUCLEOTIDE SEQUENCE</scope>
    <source>
        <strain evidence="2">RIFCSPLOWO2_01_FULL_AR10_48_17</strain>
    </source>
</reference>
<name>A0A8T4L3B6_9ARCH</name>
<protein>
    <submittedName>
        <fullName evidence="2">Uncharacterized protein</fullName>
    </submittedName>
</protein>
<comment type="caution">
    <text evidence="2">The sequence shown here is derived from an EMBL/GenBank/DDBJ whole genome shotgun (WGS) entry which is preliminary data.</text>
</comment>
<dbReference type="InterPro" id="IPR015419">
    <property type="entry name" value="CTAG/Pcc1"/>
</dbReference>
<sequence length="82" mass="9579">MLFARFHFWCEPLSRDVIFESLSPDWSDSSFEKRATTTYSKSESGFLVHVEAEDEKALNASLHFAIKNISFLQKIVHQTRRL</sequence>
<dbReference type="AlphaFoldDB" id="A0A8T4L3B6"/>